<reference evidence="14" key="1">
    <citation type="journal article" date="2019" name="Int. J. Syst. Evol. Microbiol.">
        <title>The Global Catalogue of Microorganisms (GCM) 10K type strain sequencing project: providing services to taxonomists for standard genome sequencing and annotation.</title>
        <authorList>
            <consortium name="The Broad Institute Genomics Platform"/>
            <consortium name="The Broad Institute Genome Sequencing Center for Infectious Disease"/>
            <person name="Wu L."/>
            <person name="Ma J."/>
        </authorList>
    </citation>
    <scope>NUCLEOTIDE SEQUENCE [LARGE SCALE GENOMIC DNA]</scope>
    <source>
        <strain evidence="14">JCM 17388</strain>
    </source>
</reference>
<dbReference type="PANTHER" id="PTHR38839">
    <property type="entry name" value="TRANSCRIPTIONAL REGULATOR WHID-RELATED"/>
    <property type="match status" value="1"/>
</dbReference>
<comment type="PTM">
    <text evidence="11">Upon Fe-S cluster removal intramolecular disulfide bonds are formed.</text>
</comment>
<gene>
    <name evidence="11" type="primary">whiB</name>
    <name evidence="13" type="ORF">GCM10022252_76030</name>
</gene>
<accession>A0ABP8BKX4</accession>
<keyword evidence="4 11" id="KW-0479">Metal-binding</keyword>
<dbReference type="HAMAP" id="MF_01479">
    <property type="entry name" value="WhiB"/>
    <property type="match status" value="1"/>
</dbReference>
<keyword evidence="5 11" id="KW-0408">Iron</keyword>
<evidence type="ECO:0000256" key="1">
    <source>
        <dbReference type="ARBA" id="ARBA00004496"/>
    </source>
</evidence>
<keyword evidence="9 11" id="KW-1015">Disulfide bond</keyword>
<keyword evidence="11" id="KW-0963">Cytoplasm</keyword>
<name>A0ABP8BKX4_9ACTN</name>
<keyword evidence="8 11" id="KW-0238">DNA-binding</keyword>
<feature type="binding site" evidence="11">
    <location>
        <position position="24"/>
    </location>
    <ligand>
        <name>[4Fe-4S] cluster</name>
        <dbReference type="ChEBI" id="CHEBI:49883"/>
    </ligand>
</feature>
<comment type="caution">
    <text evidence="13">The sequence shown here is derived from an EMBL/GenBank/DDBJ whole genome shotgun (WGS) entry which is preliminary data.</text>
</comment>
<keyword evidence="3 11" id="KW-0004">4Fe-4S</keyword>
<keyword evidence="14" id="KW-1185">Reference proteome</keyword>
<dbReference type="Pfam" id="PF02467">
    <property type="entry name" value="Whib"/>
    <property type="match status" value="1"/>
</dbReference>
<keyword evidence="10 11" id="KW-0804">Transcription</keyword>
<keyword evidence="6 11" id="KW-0411">Iron-sulfur</keyword>
<sequence length="97" mass="11052">MTGESLEELAEMAARGSWAEQGVCGQVDPDLFFPEPTERAQAREQSQQARKVCRRCPVRRKCLRTALNRRERFGVWGGATEQGRRKLEFVEDLGRVA</sequence>
<protein>
    <recommendedName>
        <fullName evidence="11">Transcriptional regulator WhiB</fullName>
    </recommendedName>
</protein>
<comment type="subcellular location">
    <subcellularLocation>
        <location evidence="1 11">Cytoplasm</location>
    </subcellularLocation>
</comment>
<evidence type="ECO:0000256" key="10">
    <source>
        <dbReference type="ARBA" id="ARBA00023163"/>
    </source>
</evidence>
<evidence type="ECO:0000256" key="11">
    <source>
        <dbReference type="HAMAP-Rule" id="MF_01479"/>
    </source>
</evidence>
<evidence type="ECO:0000259" key="12">
    <source>
        <dbReference type="PROSITE" id="PS51674"/>
    </source>
</evidence>
<dbReference type="PROSITE" id="PS51674">
    <property type="entry name" value="4FE4S_WBL"/>
    <property type="match status" value="1"/>
</dbReference>
<organism evidence="13 14">
    <name type="scientific">Streptosporangium oxazolinicum</name>
    <dbReference type="NCBI Taxonomy" id="909287"/>
    <lineage>
        <taxon>Bacteria</taxon>
        <taxon>Bacillati</taxon>
        <taxon>Actinomycetota</taxon>
        <taxon>Actinomycetes</taxon>
        <taxon>Streptosporangiales</taxon>
        <taxon>Streptosporangiaceae</taxon>
        <taxon>Streptosporangium</taxon>
    </lineage>
</organism>
<feature type="binding site" evidence="11">
    <location>
        <position position="56"/>
    </location>
    <ligand>
        <name>[4Fe-4S] cluster</name>
        <dbReference type="ChEBI" id="CHEBI:49883"/>
    </ligand>
</feature>
<comment type="cofactor">
    <cofactor evidence="11">
        <name>[4Fe-4S] cluster</name>
        <dbReference type="ChEBI" id="CHEBI:49883"/>
    </cofactor>
    <text evidence="11">Binds 1 [4Fe-4S] cluster per subunit. Following nitrosylation of the [4Fe-4S] cluster binds 1 [4Fe-8(NO)] cluster per subunit.</text>
</comment>
<dbReference type="InterPro" id="IPR034768">
    <property type="entry name" value="4FE4S_WBL"/>
</dbReference>
<evidence type="ECO:0000256" key="7">
    <source>
        <dbReference type="ARBA" id="ARBA00023015"/>
    </source>
</evidence>
<evidence type="ECO:0000313" key="14">
    <source>
        <dbReference type="Proteomes" id="UP001501251"/>
    </source>
</evidence>
<evidence type="ECO:0000256" key="8">
    <source>
        <dbReference type="ARBA" id="ARBA00023125"/>
    </source>
</evidence>
<keyword evidence="7 11" id="KW-0805">Transcription regulation</keyword>
<evidence type="ECO:0000256" key="6">
    <source>
        <dbReference type="ARBA" id="ARBA00023014"/>
    </source>
</evidence>
<proteinExistence type="inferred from homology"/>
<feature type="domain" description="4Fe-4S Wbl-type" evidence="12">
    <location>
        <begin position="23"/>
        <end position="86"/>
    </location>
</feature>
<feature type="binding site" evidence="11">
    <location>
        <position position="62"/>
    </location>
    <ligand>
        <name>[4Fe-4S] cluster</name>
        <dbReference type="ChEBI" id="CHEBI:49883"/>
    </ligand>
</feature>
<dbReference type="InterPro" id="IPR003482">
    <property type="entry name" value="Whib"/>
</dbReference>
<evidence type="ECO:0000256" key="5">
    <source>
        <dbReference type="ARBA" id="ARBA00023004"/>
    </source>
</evidence>
<dbReference type="EMBL" id="BAABAQ010000020">
    <property type="protein sequence ID" value="GAA4209456.1"/>
    <property type="molecule type" value="Genomic_DNA"/>
</dbReference>
<dbReference type="Proteomes" id="UP001501251">
    <property type="component" value="Unassembled WGS sequence"/>
</dbReference>
<feature type="binding site" evidence="11">
    <location>
        <position position="53"/>
    </location>
    <ligand>
        <name>[4Fe-4S] cluster</name>
        <dbReference type="ChEBI" id="CHEBI:49883"/>
    </ligand>
</feature>
<comment type="PTM">
    <text evidence="11">The Fe-S cluster can be nitrosylated by nitric oxide (NO).</text>
</comment>
<comment type="function">
    <text evidence="11">Acts as a transcriptional regulator. Probably redox-responsive. The apo- but not holo-form probably binds DNA.</text>
</comment>
<comment type="similarity">
    <text evidence="2 11">Belongs to the WhiB family.</text>
</comment>
<dbReference type="RefSeq" id="WP_344923181.1">
    <property type="nucleotide sequence ID" value="NZ_BAABAQ010000020.1"/>
</dbReference>
<evidence type="ECO:0000256" key="4">
    <source>
        <dbReference type="ARBA" id="ARBA00022723"/>
    </source>
</evidence>
<evidence type="ECO:0000313" key="13">
    <source>
        <dbReference type="EMBL" id="GAA4209456.1"/>
    </source>
</evidence>
<evidence type="ECO:0000256" key="2">
    <source>
        <dbReference type="ARBA" id="ARBA00006597"/>
    </source>
</evidence>
<evidence type="ECO:0000256" key="9">
    <source>
        <dbReference type="ARBA" id="ARBA00023157"/>
    </source>
</evidence>
<evidence type="ECO:0000256" key="3">
    <source>
        <dbReference type="ARBA" id="ARBA00022485"/>
    </source>
</evidence>